<dbReference type="SUPFAM" id="SSF51445">
    <property type="entry name" value="(Trans)glycosidases"/>
    <property type="match status" value="1"/>
</dbReference>
<dbReference type="InterPro" id="IPR010572">
    <property type="entry name" value="Tail_dom"/>
</dbReference>
<evidence type="ECO:0000313" key="3">
    <source>
        <dbReference type="EMBL" id="KRM63328.1"/>
    </source>
</evidence>
<dbReference type="GO" id="GO:0003796">
    <property type="term" value="F:lysozyme activity"/>
    <property type="evidence" value="ECO:0007669"/>
    <property type="project" value="InterPro"/>
</dbReference>
<comment type="caution">
    <text evidence="3">The sequence shown here is derived from an EMBL/GenBank/DDBJ whole genome shotgun (WGS) entry which is preliminary data.</text>
</comment>
<dbReference type="GO" id="GO:0016052">
    <property type="term" value="P:carbohydrate catabolic process"/>
    <property type="evidence" value="ECO:0007669"/>
    <property type="project" value="TreeGrafter"/>
</dbReference>
<name>A0A0R2A8A5_9LACO</name>
<dbReference type="EMBL" id="AYYP01000063">
    <property type="protein sequence ID" value="KRM63328.1"/>
    <property type="molecule type" value="Genomic_DNA"/>
</dbReference>
<dbReference type="AlphaFoldDB" id="A0A0R2A8A5"/>
<dbReference type="InterPro" id="IPR007119">
    <property type="entry name" value="Phage_tail_spike_N"/>
</dbReference>
<dbReference type="PANTHER" id="PTHR34135">
    <property type="entry name" value="LYSOZYME"/>
    <property type="match status" value="1"/>
</dbReference>
<organism evidence="3 4">
    <name type="scientific">Ligilactobacillus agilis DSM 20509</name>
    <dbReference type="NCBI Taxonomy" id="1423718"/>
    <lineage>
        <taxon>Bacteria</taxon>
        <taxon>Bacillati</taxon>
        <taxon>Bacillota</taxon>
        <taxon>Bacilli</taxon>
        <taxon>Lactobacillales</taxon>
        <taxon>Lactobacillaceae</taxon>
        <taxon>Ligilactobacillus</taxon>
    </lineage>
</organism>
<accession>A0A0R2A8A5</accession>
<dbReference type="PROSITE" id="PS51904">
    <property type="entry name" value="GLYCOSYL_HYDROL_F25_2"/>
    <property type="match status" value="1"/>
</dbReference>
<dbReference type="Proteomes" id="UP000051008">
    <property type="component" value="Unassembled WGS sequence"/>
</dbReference>
<dbReference type="InterPro" id="IPR017853">
    <property type="entry name" value="GH"/>
</dbReference>
<reference evidence="3 4" key="1">
    <citation type="journal article" date="2015" name="Genome Announc.">
        <title>Expanding the biotechnology potential of lactobacilli through comparative genomics of 213 strains and associated genera.</title>
        <authorList>
            <person name="Sun Z."/>
            <person name="Harris H.M."/>
            <person name="McCann A."/>
            <person name="Guo C."/>
            <person name="Argimon S."/>
            <person name="Zhang W."/>
            <person name="Yang X."/>
            <person name="Jeffery I.B."/>
            <person name="Cooney J.C."/>
            <person name="Kagawa T.F."/>
            <person name="Liu W."/>
            <person name="Song Y."/>
            <person name="Salvetti E."/>
            <person name="Wrobel A."/>
            <person name="Rasinkangas P."/>
            <person name="Parkhill J."/>
            <person name="Rea M.C."/>
            <person name="O'Sullivan O."/>
            <person name="Ritari J."/>
            <person name="Douillard F.P."/>
            <person name="Paul Ross R."/>
            <person name="Yang R."/>
            <person name="Briner A.E."/>
            <person name="Felis G.E."/>
            <person name="de Vos W.M."/>
            <person name="Barrangou R."/>
            <person name="Klaenhammer T.R."/>
            <person name="Caufield P.W."/>
            <person name="Cui Y."/>
            <person name="Zhang H."/>
            <person name="O'Toole P.W."/>
        </authorList>
    </citation>
    <scope>NUCLEOTIDE SEQUENCE [LARGE SCALE GENOMIC DNA]</scope>
    <source>
        <strain evidence="3 4">DSM 20509</strain>
    </source>
</reference>
<dbReference type="PANTHER" id="PTHR34135:SF1">
    <property type="entry name" value="GLYCOSYL HYDROLASE FAMILY 25"/>
    <property type="match status" value="1"/>
</dbReference>
<protein>
    <recommendedName>
        <fullName evidence="2">Tail spike domain-containing protein</fullName>
    </recommendedName>
</protein>
<dbReference type="Gene3D" id="3.20.20.80">
    <property type="entry name" value="Glycosidases"/>
    <property type="match status" value="1"/>
</dbReference>
<comment type="similarity">
    <text evidence="1">Belongs to the glycosyl hydrolase 25 family.</text>
</comment>
<dbReference type="GO" id="GO:0016998">
    <property type="term" value="P:cell wall macromolecule catabolic process"/>
    <property type="evidence" value="ECO:0007669"/>
    <property type="project" value="InterPro"/>
</dbReference>
<dbReference type="NCBIfam" id="TIGR01665">
    <property type="entry name" value="put_anti_recept"/>
    <property type="match status" value="1"/>
</dbReference>
<dbReference type="RefSeq" id="WP_082618724.1">
    <property type="nucleotide sequence ID" value="NZ_AYYP01000063.1"/>
</dbReference>
<proteinExistence type="inferred from homology"/>
<dbReference type="Pfam" id="PF06605">
    <property type="entry name" value="Prophage_tail"/>
    <property type="match status" value="1"/>
</dbReference>
<evidence type="ECO:0000256" key="1">
    <source>
        <dbReference type="ARBA" id="ARBA00010646"/>
    </source>
</evidence>
<dbReference type="PATRIC" id="fig|1423718.3.peg.627"/>
<dbReference type="InterPro" id="IPR002053">
    <property type="entry name" value="Glyco_hydro_25"/>
</dbReference>
<evidence type="ECO:0000259" key="2">
    <source>
        <dbReference type="Pfam" id="PF06605"/>
    </source>
</evidence>
<gene>
    <name evidence="3" type="ORF">FC14_GL000608</name>
</gene>
<dbReference type="CDD" id="cd06523">
    <property type="entry name" value="GH25_PlyB-like"/>
    <property type="match status" value="1"/>
</dbReference>
<keyword evidence="4" id="KW-1185">Reference proteome</keyword>
<dbReference type="Pfam" id="PF01183">
    <property type="entry name" value="Glyco_hydro_25"/>
    <property type="match status" value="1"/>
</dbReference>
<sequence length="651" mass="73110">MSKGYRVTIRQGWNGTEMLLNSDAYQSIRLVSASISKSVSAYDSFTFTLDPSHKLYSVIKPYNFFVKVVRPDLNRVLFEGRVLTYSDSMDTSGIIQKTAVCEGLEGFLHDSAQPWAEYHNTTPRDFLQALINEHNKQVESYKQIRLGDVTVTNSTDNVYRFVDDTKDTYENIQDKLVSRLGGEIKLRNEAGILYLDYKPMIGNAAKQKIQLAHNMLSSSRNIDPTEVITVLKPLGATQERHNEDENKTEVSSPRLTIASVNDGDVYLRDEELIKEFGIRTKAQTWDDVTTADMLLQKGRNYLASQKAIKYELQLSYVDLSYINDNADMLACGDTIAVVNQLQGIEISERVIAMTIDLLQVQNTTVTLSNDPLALNEYLGNAKDAYEAERNAFYSLIRDQKMSTLDLLKKLNSSQQEIKDLSAALKDLENKVNAQTPDKPQPLHIGKIIDVSEWQGVIDWNAVVSDDVTLSIIRIQDGSSHQDLKYMENLQKCISAGGKYAVYAYFRGTSTADAQQEAKDFYERTQRVVAGKQQPVFYAIDVESTEMGGNVSQMRAGIEAFMSQLNALGVPDNRIVLYIANHLYDSFNLNTARAGAIWIPSYGQNDGSIVNSTKPTHPYDLWQYTSKGRVSGITGNVDMNTEPSDKFKAYLN</sequence>
<feature type="domain" description="Tail spike" evidence="2">
    <location>
        <begin position="160"/>
        <end position="377"/>
    </location>
</feature>
<dbReference type="GO" id="GO:0009253">
    <property type="term" value="P:peptidoglycan catabolic process"/>
    <property type="evidence" value="ECO:0007669"/>
    <property type="project" value="InterPro"/>
</dbReference>
<evidence type="ECO:0000313" key="4">
    <source>
        <dbReference type="Proteomes" id="UP000051008"/>
    </source>
</evidence>